<dbReference type="EMBL" id="JAHIBW010000021">
    <property type="protein sequence ID" value="KAG7300465.1"/>
    <property type="molecule type" value="Genomic_DNA"/>
</dbReference>
<dbReference type="CDD" id="cd00190">
    <property type="entry name" value="Tryp_SPc"/>
    <property type="match status" value="1"/>
</dbReference>
<evidence type="ECO:0000259" key="5">
    <source>
        <dbReference type="PROSITE" id="PS50240"/>
    </source>
</evidence>
<dbReference type="InterPro" id="IPR009003">
    <property type="entry name" value="Peptidase_S1_PA"/>
</dbReference>
<evidence type="ECO:0000313" key="6">
    <source>
        <dbReference type="EMBL" id="KAG7300465.1"/>
    </source>
</evidence>
<organism evidence="6 7">
    <name type="scientific">Plutella xylostella</name>
    <name type="common">Diamondback moth</name>
    <name type="synonym">Plutella maculipennis</name>
    <dbReference type="NCBI Taxonomy" id="51655"/>
    <lineage>
        <taxon>Eukaryota</taxon>
        <taxon>Metazoa</taxon>
        <taxon>Ecdysozoa</taxon>
        <taxon>Arthropoda</taxon>
        <taxon>Hexapoda</taxon>
        <taxon>Insecta</taxon>
        <taxon>Pterygota</taxon>
        <taxon>Neoptera</taxon>
        <taxon>Endopterygota</taxon>
        <taxon>Lepidoptera</taxon>
        <taxon>Glossata</taxon>
        <taxon>Ditrysia</taxon>
        <taxon>Yponomeutoidea</taxon>
        <taxon>Plutellidae</taxon>
        <taxon>Plutella</taxon>
    </lineage>
</organism>
<feature type="chain" id="PRO_5047285361" description="Peptidase S1 domain-containing protein" evidence="4">
    <location>
        <begin position="24"/>
        <end position="585"/>
    </location>
</feature>
<evidence type="ECO:0000256" key="2">
    <source>
        <dbReference type="RuleBase" id="RU363034"/>
    </source>
</evidence>
<dbReference type="SUPFAM" id="SSF50494">
    <property type="entry name" value="Trypsin-like serine proteases"/>
    <property type="match status" value="1"/>
</dbReference>
<dbReference type="PANTHER" id="PTHR24252:SF7">
    <property type="entry name" value="HYALIN"/>
    <property type="match status" value="1"/>
</dbReference>
<dbReference type="Gene3D" id="2.40.10.10">
    <property type="entry name" value="Trypsin-like serine proteases"/>
    <property type="match status" value="2"/>
</dbReference>
<feature type="compositionally biased region" description="Polar residues" evidence="3">
    <location>
        <begin position="233"/>
        <end position="243"/>
    </location>
</feature>
<feature type="compositionally biased region" description="Basic and acidic residues" evidence="3">
    <location>
        <begin position="214"/>
        <end position="229"/>
    </location>
</feature>
<keyword evidence="4" id="KW-0732">Signal</keyword>
<reference evidence="6 7" key="1">
    <citation type="submission" date="2021-06" db="EMBL/GenBank/DDBJ databases">
        <title>A haploid diamondback moth (Plutella xylostella L.) genome assembly resolves 31 chromosomes and identifies a diamide resistance mutation.</title>
        <authorList>
            <person name="Ward C.M."/>
            <person name="Perry K.D."/>
            <person name="Baker G."/>
            <person name="Powis K."/>
            <person name="Heckel D.G."/>
            <person name="Baxter S.W."/>
        </authorList>
    </citation>
    <scope>NUCLEOTIDE SEQUENCE [LARGE SCALE GENOMIC DNA]</scope>
    <source>
        <strain evidence="6 7">LV</strain>
        <tissue evidence="6">Single pupa</tissue>
    </source>
</reference>
<sequence length="585" mass="66617">MALRIVTLTIFTILLIFIDFCATEELGLFSKRIKRWNSENRHDYANTPSHWRYHSGQNPIARKDYNVRVPCNHQPHQAVHQPPKPLPVHPHYDFDPTHYNGFYYKQPYYQPPRPQYNQDYERGYNHGFYQALLYHQTAHHPPSPGHHNSPVPGTGERGDGSRPGNMKPVPIKVFDRLETTTEKSDNKQFTNIKLENIQPLEFYDRPKMSSEIGKKPEITEKNKATKDDISLMINKSPTPTNKLGSDEPVAIESEDNDAGRTIKFQDVYLKTELPPDNPCDDYNPKKPDFFSPELKVNQILCREFIWEARRNELRQPREAACKKKKDDEAGIFSIQVFGGHNVEEGDFPHMCGCTLISHNFVLTAAHCTHVPVDSTIAEPDPKIVRLGDKNIIKNASDGKNDFKIIRTIVHPRYASPRKYYDIALMELEKKVEFSTLIRPACLWNGLIFDNNDLPHRPTVTGWGAVESASKILSPELQVAELDIIPKDTCEELLRPSCNRNFCSVFHSQVCGGNLTGGVDTCQGDSGGPFQVELDLPEDMSGHMHYVLGITSFGVGCGRPDTPAVYTAVSFFTRWIEENVWPDEYI</sequence>
<feature type="region of interest" description="Disordered" evidence="3">
    <location>
        <begin position="214"/>
        <end position="256"/>
    </location>
</feature>
<name>A0ABQ7Q6T7_PLUXY</name>
<gene>
    <name evidence="6" type="ORF">JYU34_016092</name>
</gene>
<dbReference type="PROSITE" id="PS00134">
    <property type="entry name" value="TRYPSIN_HIS"/>
    <property type="match status" value="1"/>
</dbReference>
<feature type="domain" description="Peptidase S1" evidence="5">
    <location>
        <begin position="336"/>
        <end position="580"/>
    </location>
</feature>
<keyword evidence="7" id="KW-1185">Reference proteome</keyword>
<evidence type="ECO:0000313" key="7">
    <source>
        <dbReference type="Proteomes" id="UP000823941"/>
    </source>
</evidence>
<keyword evidence="2" id="KW-0645">Protease</keyword>
<keyword evidence="2" id="KW-0720">Serine protease</keyword>
<keyword evidence="2" id="KW-0378">Hydrolase</keyword>
<keyword evidence="1" id="KW-1015">Disulfide bond</keyword>
<dbReference type="InterPro" id="IPR001314">
    <property type="entry name" value="Peptidase_S1A"/>
</dbReference>
<comment type="caution">
    <text evidence="6">The sequence shown here is derived from an EMBL/GenBank/DDBJ whole genome shotgun (WGS) entry which is preliminary data.</text>
</comment>
<evidence type="ECO:0000256" key="3">
    <source>
        <dbReference type="SAM" id="MobiDB-lite"/>
    </source>
</evidence>
<accession>A0ABQ7Q6T7</accession>
<dbReference type="Proteomes" id="UP000823941">
    <property type="component" value="Chromosome 21"/>
</dbReference>
<dbReference type="InterPro" id="IPR018114">
    <property type="entry name" value="TRYPSIN_HIS"/>
</dbReference>
<evidence type="ECO:0000256" key="1">
    <source>
        <dbReference type="ARBA" id="ARBA00023157"/>
    </source>
</evidence>
<evidence type="ECO:0000256" key="4">
    <source>
        <dbReference type="SAM" id="SignalP"/>
    </source>
</evidence>
<dbReference type="PROSITE" id="PS50240">
    <property type="entry name" value="TRYPSIN_DOM"/>
    <property type="match status" value="1"/>
</dbReference>
<dbReference type="SMART" id="SM00020">
    <property type="entry name" value="Tryp_SPc"/>
    <property type="match status" value="1"/>
</dbReference>
<dbReference type="InterPro" id="IPR001254">
    <property type="entry name" value="Trypsin_dom"/>
</dbReference>
<dbReference type="InterPro" id="IPR043504">
    <property type="entry name" value="Peptidase_S1_PA_chymotrypsin"/>
</dbReference>
<feature type="region of interest" description="Disordered" evidence="3">
    <location>
        <begin position="137"/>
        <end position="169"/>
    </location>
</feature>
<dbReference type="Pfam" id="PF00089">
    <property type="entry name" value="Trypsin"/>
    <property type="match status" value="1"/>
</dbReference>
<feature type="signal peptide" evidence="4">
    <location>
        <begin position="1"/>
        <end position="23"/>
    </location>
</feature>
<dbReference type="PANTHER" id="PTHR24252">
    <property type="entry name" value="ACROSIN-RELATED"/>
    <property type="match status" value="1"/>
</dbReference>
<dbReference type="InterPro" id="IPR033116">
    <property type="entry name" value="TRYPSIN_SER"/>
</dbReference>
<dbReference type="PROSITE" id="PS00135">
    <property type="entry name" value="TRYPSIN_SER"/>
    <property type="match status" value="1"/>
</dbReference>
<proteinExistence type="predicted"/>
<dbReference type="PRINTS" id="PR00722">
    <property type="entry name" value="CHYMOTRYPSIN"/>
</dbReference>
<protein>
    <recommendedName>
        <fullName evidence="5">Peptidase S1 domain-containing protein</fullName>
    </recommendedName>
</protein>